<proteinExistence type="predicted"/>
<dbReference type="Proteomes" id="UP000439780">
    <property type="component" value="Unassembled WGS sequence"/>
</dbReference>
<protein>
    <recommendedName>
        <fullName evidence="2">TauD/TfdA-like domain-containing protein</fullName>
    </recommendedName>
</protein>
<sequence>MGVEDRTMASFRSCRYLGNGVARLCNSIASPVDDMSEIASRAAFRGLSSRESDWLRHHLLDQAIVPEYQCRFRWRVGSLAFGDNRAAKHHAAPVYYPAIRSTEHGARSAERVTSNECG</sequence>
<dbReference type="Gene3D" id="3.60.130.10">
    <property type="entry name" value="Clavaminate synthase-like"/>
    <property type="match status" value="1"/>
</dbReference>
<gene>
    <name evidence="3" type="ORF">GRI58_04930</name>
</gene>
<evidence type="ECO:0000313" key="4">
    <source>
        <dbReference type="Proteomes" id="UP000439780"/>
    </source>
</evidence>
<feature type="domain" description="TauD/TfdA-like" evidence="2">
    <location>
        <begin position="40"/>
        <end position="94"/>
    </location>
</feature>
<dbReference type="Pfam" id="PF02668">
    <property type="entry name" value="TauD"/>
    <property type="match status" value="1"/>
</dbReference>
<dbReference type="GO" id="GO:0016706">
    <property type="term" value="F:2-oxoglutarate-dependent dioxygenase activity"/>
    <property type="evidence" value="ECO:0007669"/>
    <property type="project" value="UniProtKB-ARBA"/>
</dbReference>
<accession>A0A845AH67</accession>
<dbReference type="RefSeq" id="WP_160752472.1">
    <property type="nucleotide sequence ID" value="NZ_WTYA01000003.1"/>
</dbReference>
<dbReference type="InterPro" id="IPR003819">
    <property type="entry name" value="TauD/TfdA-like"/>
</dbReference>
<name>A0A845AH67_9SPHN</name>
<evidence type="ECO:0000313" key="3">
    <source>
        <dbReference type="EMBL" id="MXP28165.1"/>
    </source>
</evidence>
<dbReference type="OrthoDB" id="7209371at2"/>
<dbReference type="InterPro" id="IPR042098">
    <property type="entry name" value="TauD-like_sf"/>
</dbReference>
<dbReference type="SUPFAM" id="SSF51197">
    <property type="entry name" value="Clavaminate synthase-like"/>
    <property type="match status" value="1"/>
</dbReference>
<dbReference type="AlphaFoldDB" id="A0A845AH67"/>
<dbReference type="EMBL" id="WTYA01000003">
    <property type="protein sequence ID" value="MXP28165.1"/>
    <property type="molecule type" value="Genomic_DNA"/>
</dbReference>
<reference evidence="3 4" key="1">
    <citation type="submission" date="2019-12" db="EMBL/GenBank/DDBJ databases">
        <title>Genomic-based taxomic classification of the family Erythrobacteraceae.</title>
        <authorList>
            <person name="Xu L."/>
        </authorList>
    </citation>
    <scope>NUCLEOTIDE SEQUENCE [LARGE SCALE GENOMIC DNA]</scope>
    <source>
        <strain evidence="3 4">KEMB 9005-328</strain>
    </source>
</reference>
<comment type="caution">
    <text evidence="3">The sequence shown here is derived from an EMBL/GenBank/DDBJ whole genome shotgun (WGS) entry which is preliminary data.</text>
</comment>
<organism evidence="3 4">
    <name type="scientific">Qipengyuania algicida</name>
    <dbReference type="NCBI Taxonomy" id="1836209"/>
    <lineage>
        <taxon>Bacteria</taxon>
        <taxon>Pseudomonadati</taxon>
        <taxon>Pseudomonadota</taxon>
        <taxon>Alphaproteobacteria</taxon>
        <taxon>Sphingomonadales</taxon>
        <taxon>Erythrobacteraceae</taxon>
        <taxon>Qipengyuania</taxon>
    </lineage>
</organism>
<keyword evidence="1" id="KW-0560">Oxidoreductase</keyword>
<keyword evidence="4" id="KW-1185">Reference proteome</keyword>
<evidence type="ECO:0000259" key="2">
    <source>
        <dbReference type="Pfam" id="PF02668"/>
    </source>
</evidence>
<evidence type="ECO:0000256" key="1">
    <source>
        <dbReference type="ARBA" id="ARBA00023002"/>
    </source>
</evidence>